<evidence type="ECO:0000313" key="3">
    <source>
        <dbReference type="Proteomes" id="UP000002219"/>
    </source>
</evidence>
<evidence type="ECO:0008006" key="4">
    <source>
        <dbReference type="Google" id="ProtNLM"/>
    </source>
</evidence>
<accession>D7B8Z1</accession>
<dbReference type="OrthoDB" id="5244042at2"/>
<feature type="region of interest" description="Disordered" evidence="1">
    <location>
        <begin position="123"/>
        <end position="305"/>
    </location>
</feature>
<proteinExistence type="predicted"/>
<dbReference type="eggNOG" id="COG1196">
    <property type="taxonomic scope" value="Bacteria"/>
</dbReference>
<protein>
    <recommendedName>
        <fullName evidence="4">DUF4446 domain-containing protein</fullName>
    </recommendedName>
</protein>
<sequence>MLSGLGALALGWHALSRTRAVGSESQALAQRAAAVSASGVDPFAVRDVAVLHYDALEEMSGARSFSLALLNSEGDGVVVTSINGRTESRTYAKAVVGGECDTLLSPEEYRVVRSARLGEGVGAAATAGGPPARAASSAGGRPVTPSAPREEPGSPPARDEERGAREGAEAVDEGSDRERREAHPAASTGTGDSAARTASAAPTTSAVPSVADDGREDVEDAPAASVAPNGTGATRENAEPAPAGPSARTARATEPVADDSREASEVMPASTGTGVSAVRPASTAPAASFNPAVPGGGREEQEPRGLVSVIRRTIGRAGADRRPPVQAVRSGVGAARPIASANVTVRPGPSAAAAGSTGTSATGTATAAEPRPEAPTDEGTGGEGTREAEAPAPEARG</sequence>
<reference evidence="2 3" key="1">
    <citation type="journal article" date="2010" name="Stand. Genomic Sci.">
        <title>Complete genome sequence of Nocardiopsis dassonvillei type strain (IMRU 509).</title>
        <authorList>
            <person name="Sun H."/>
            <person name="Lapidus A."/>
            <person name="Nolan M."/>
            <person name="Lucas S."/>
            <person name="Del Rio T.G."/>
            <person name="Tice H."/>
            <person name="Cheng J.F."/>
            <person name="Tapia R."/>
            <person name="Han C."/>
            <person name="Goodwin L."/>
            <person name="Pitluck S."/>
            <person name="Pagani I."/>
            <person name="Ivanova N."/>
            <person name="Mavromatis K."/>
            <person name="Mikhailova N."/>
            <person name="Pati A."/>
            <person name="Chen A."/>
            <person name="Palaniappan K."/>
            <person name="Land M."/>
            <person name="Hauser L."/>
            <person name="Chang Y.J."/>
            <person name="Jeffries C.D."/>
            <person name="Djao O.D."/>
            <person name="Rohde M."/>
            <person name="Sikorski J."/>
            <person name="Goker M."/>
            <person name="Woyke T."/>
            <person name="Bristow J."/>
            <person name="Eisen J.A."/>
            <person name="Markowitz V."/>
            <person name="Hugenholtz P."/>
            <person name="Kyrpides N.C."/>
            <person name="Klenk H.P."/>
        </authorList>
    </citation>
    <scope>NUCLEOTIDE SEQUENCE [LARGE SCALE GENOMIC DNA]</scope>
    <source>
        <strain evidence="3">ATCC 23218 / DSM 43111 / CIP 107115 / JCM 7437 / KCTC 9190 / NBRC 14626 / NCTC 10488 / NRRL B-5397 / IMRU 509</strain>
        <plasmid evidence="3">Chromosome 2</plasmid>
    </source>
</reference>
<dbReference type="Pfam" id="PF14584">
    <property type="entry name" value="DUF4446"/>
    <property type="match status" value="1"/>
</dbReference>
<geneLocation type="plasmid" evidence="3">
    <name>pNDAS01</name>
</geneLocation>
<dbReference type="Proteomes" id="UP000002219">
    <property type="component" value="Chromosome 2"/>
</dbReference>
<feature type="compositionally biased region" description="Low complexity" evidence="1">
    <location>
        <begin position="123"/>
        <end position="143"/>
    </location>
</feature>
<dbReference type="HOGENOM" id="CLU_694138_0_0_11"/>
<dbReference type="EMBL" id="CP002041">
    <property type="protein sequence ID" value="ADH70649.1"/>
    <property type="molecule type" value="Genomic_DNA"/>
</dbReference>
<dbReference type="KEGG" id="nda:Ndas_5269"/>
<keyword evidence="3" id="KW-1185">Reference proteome</keyword>
<dbReference type="STRING" id="446468.Ndas_5269"/>
<feature type="compositionally biased region" description="Low complexity" evidence="1">
    <location>
        <begin position="350"/>
        <end position="369"/>
    </location>
</feature>
<feature type="compositionally biased region" description="Basic and acidic residues" evidence="1">
    <location>
        <begin position="384"/>
        <end position="397"/>
    </location>
</feature>
<evidence type="ECO:0000313" key="2">
    <source>
        <dbReference type="EMBL" id="ADH70649.1"/>
    </source>
</evidence>
<dbReference type="AlphaFoldDB" id="D7B8Z1"/>
<evidence type="ECO:0000256" key="1">
    <source>
        <dbReference type="SAM" id="MobiDB-lite"/>
    </source>
</evidence>
<name>D7B8Z1_NOCDD</name>
<dbReference type="InterPro" id="IPR027981">
    <property type="entry name" value="DUF4446"/>
</dbReference>
<gene>
    <name evidence="2" type="ordered locus">Ndas_5269</name>
</gene>
<feature type="compositionally biased region" description="Low complexity" evidence="1">
    <location>
        <begin position="185"/>
        <end position="211"/>
    </location>
</feature>
<organism evidence="2 3">
    <name type="scientific">Nocardiopsis dassonvillei (strain ATCC 23218 / DSM 43111 / CIP 107115 / JCM 7437 / KCTC 9190 / NBRC 14626 / NCTC 10488 / NRRL B-5397 / IMRU 509)</name>
    <name type="common">Actinomadura dassonvillei</name>
    <dbReference type="NCBI Taxonomy" id="446468"/>
    <lineage>
        <taxon>Bacteria</taxon>
        <taxon>Bacillati</taxon>
        <taxon>Actinomycetota</taxon>
        <taxon>Actinomycetes</taxon>
        <taxon>Streptosporangiales</taxon>
        <taxon>Nocardiopsidaceae</taxon>
        <taxon>Nocardiopsis</taxon>
    </lineage>
</organism>
<feature type="region of interest" description="Disordered" evidence="1">
    <location>
        <begin position="343"/>
        <end position="397"/>
    </location>
</feature>
<feature type="compositionally biased region" description="Basic and acidic residues" evidence="1">
    <location>
        <begin position="148"/>
        <end position="183"/>
    </location>
</feature>